<evidence type="ECO:0000256" key="5">
    <source>
        <dbReference type="ARBA" id="ARBA00022692"/>
    </source>
</evidence>
<sequence length="188" mass="20932">MKLNPAQKTIVKAAITAVAMFAFVFWVMVPLYNVLCKVTGLNGKTDPEPYTSVPAAVDESRLITVQFLATNNKGMNWDFKPSVHQVKIHPGEIGSLSFYVRNPSDKDMVGQAIPSVSPFEATDFLHKTECFCFTSQPLEARGEKTMPLKIIVDQDLPKHIKKLTLSYTLFDITALDKRNGNKKRTAGL</sequence>
<dbReference type="Gene3D" id="2.60.370.10">
    <property type="entry name" value="Ctag/Cox11"/>
    <property type="match status" value="1"/>
</dbReference>
<dbReference type="PANTHER" id="PTHR21320:SF3">
    <property type="entry name" value="CYTOCHROME C OXIDASE ASSEMBLY PROTEIN COX11, MITOCHONDRIAL-RELATED"/>
    <property type="match status" value="1"/>
</dbReference>
<dbReference type="SUPFAM" id="SSF110111">
    <property type="entry name" value="Ctag/Cox11"/>
    <property type="match status" value="1"/>
</dbReference>
<dbReference type="PIRSF" id="PIRSF005413">
    <property type="entry name" value="COX11"/>
    <property type="match status" value="1"/>
</dbReference>
<reference evidence="11 12" key="1">
    <citation type="submission" date="2022-05" db="EMBL/GenBank/DDBJ databases">
        <authorList>
            <person name="Park J.-S."/>
        </authorList>
    </citation>
    <scope>NUCLEOTIDE SEQUENCE [LARGE SCALE GENOMIC DNA]</scope>
    <source>
        <strain evidence="11 12">2012CJ34-2</strain>
    </source>
</reference>
<dbReference type="PANTHER" id="PTHR21320">
    <property type="entry name" value="CYTOCHROME C OXIDASE ASSEMBLY PROTEIN COX11-RELATED"/>
    <property type="match status" value="1"/>
</dbReference>
<name>A0ABT0PAR9_9GAMM</name>
<evidence type="ECO:0000256" key="9">
    <source>
        <dbReference type="ARBA" id="ARBA00023136"/>
    </source>
</evidence>
<dbReference type="InterPro" id="IPR007533">
    <property type="entry name" value="Cyt_c_oxidase_assmbl_CtaG"/>
</dbReference>
<dbReference type="InterPro" id="IPR023471">
    <property type="entry name" value="CtaG/Cox11_dom_sf"/>
</dbReference>
<evidence type="ECO:0000313" key="11">
    <source>
        <dbReference type="EMBL" id="MCL6268489.1"/>
    </source>
</evidence>
<feature type="transmembrane region" description="Helical" evidence="10">
    <location>
        <begin position="12"/>
        <end position="32"/>
    </location>
</feature>
<keyword evidence="12" id="KW-1185">Reference proteome</keyword>
<comment type="similarity">
    <text evidence="3">Belongs to the COX11/CtaG family.</text>
</comment>
<evidence type="ECO:0000256" key="6">
    <source>
        <dbReference type="ARBA" id="ARBA00022968"/>
    </source>
</evidence>
<dbReference type="NCBIfam" id="NF003465">
    <property type="entry name" value="PRK05089.1"/>
    <property type="match status" value="1"/>
</dbReference>
<dbReference type="RefSeq" id="WP_249697323.1">
    <property type="nucleotide sequence ID" value="NZ_JAMFLX010000001.1"/>
</dbReference>
<dbReference type="EMBL" id="JAMFLX010000001">
    <property type="protein sequence ID" value="MCL6268489.1"/>
    <property type="molecule type" value="Genomic_DNA"/>
</dbReference>
<organism evidence="11 12">
    <name type="scientific">Parendozoicomonas callyspongiae</name>
    <dbReference type="NCBI Taxonomy" id="2942213"/>
    <lineage>
        <taxon>Bacteria</taxon>
        <taxon>Pseudomonadati</taxon>
        <taxon>Pseudomonadota</taxon>
        <taxon>Gammaproteobacteria</taxon>
        <taxon>Oceanospirillales</taxon>
        <taxon>Endozoicomonadaceae</taxon>
        <taxon>Parendozoicomonas</taxon>
    </lineage>
</organism>
<evidence type="ECO:0000256" key="1">
    <source>
        <dbReference type="ARBA" id="ARBA00004007"/>
    </source>
</evidence>
<evidence type="ECO:0000256" key="7">
    <source>
        <dbReference type="ARBA" id="ARBA00022989"/>
    </source>
</evidence>
<comment type="caution">
    <text evidence="11">The sequence shown here is derived from an EMBL/GenBank/DDBJ whole genome shotgun (WGS) entry which is preliminary data.</text>
</comment>
<keyword evidence="8" id="KW-0186">Copper</keyword>
<keyword evidence="9 10" id="KW-0472">Membrane</keyword>
<keyword evidence="5 10" id="KW-0812">Transmembrane</keyword>
<dbReference type="Proteomes" id="UP001203338">
    <property type="component" value="Unassembled WGS sequence"/>
</dbReference>
<evidence type="ECO:0000256" key="4">
    <source>
        <dbReference type="ARBA" id="ARBA00015384"/>
    </source>
</evidence>
<protein>
    <recommendedName>
        <fullName evidence="4">Cytochrome c oxidase assembly protein CtaG</fullName>
    </recommendedName>
</protein>
<evidence type="ECO:0000256" key="8">
    <source>
        <dbReference type="ARBA" id="ARBA00023008"/>
    </source>
</evidence>
<accession>A0ABT0PAR9</accession>
<evidence type="ECO:0000256" key="10">
    <source>
        <dbReference type="SAM" id="Phobius"/>
    </source>
</evidence>
<dbReference type="Pfam" id="PF04442">
    <property type="entry name" value="CtaG_Cox11"/>
    <property type="match status" value="1"/>
</dbReference>
<evidence type="ECO:0000256" key="2">
    <source>
        <dbReference type="ARBA" id="ARBA00004382"/>
    </source>
</evidence>
<evidence type="ECO:0000256" key="3">
    <source>
        <dbReference type="ARBA" id="ARBA00009620"/>
    </source>
</evidence>
<evidence type="ECO:0000313" key="12">
    <source>
        <dbReference type="Proteomes" id="UP001203338"/>
    </source>
</evidence>
<keyword evidence="7 10" id="KW-1133">Transmembrane helix</keyword>
<gene>
    <name evidence="11" type="ORF">M3P05_00800</name>
</gene>
<comment type="subcellular location">
    <subcellularLocation>
        <location evidence="2">Cell inner membrane</location>
        <topology evidence="2">Single-pass type II membrane protein</topology>
        <orientation evidence="2">Periplasmic side</orientation>
    </subcellularLocation>
</comment>
<keyword evidence="6" id="KW-0735">Signal-anchor</keyword>
<comment type="function">
    <text evidence="1">Exerts its effect at some terminal stage of cytochrome c oxidase synthesis, probably by being involved in the insertion of the copper B into subunit I.</text>
</comment>
<proteinExistence type="inferred from homology"/>